<dbReference type="GO" id="GO:0005774">
    <property type="term" value="C:vacuolar membrane"/>
    <property type="evidence" value="ECO:0007669"/>
    <property type="project" value="TreeGrafter"/>
</dbReference>
<dbReference type="RefSeq" id="XP_008483376.1">
    <property type="nucleotide sequence ID" value="XM_008485154.1"/>
</dbReference>
<dbReference type="STRING" id="121845.A0A1S3DJU6"/>
<keyword evidence="7" id="KW-1185">Reference proteome</keyword>
<dbReference type="KEGG" id="dci:103520060"/>
<reference evidence="8" key="1">
    <citation type="submission" date="2025-08" db="UniProtKB">
        <authorList>
            <consortium name="RefSeq"/>
        </authorList>
    </citation>
    <scope>IDENTIFICATION</scope>
</reference>
<dbReference type="PANTHER" id="PTHR22950">
    <property type="entry name" value="AMINO ACID TRANSPORTER"/>
    <property type="match status" value="1"/>
</dbReference>
<keyword evidence="2 5" id="KW-0812">Transmembrane</keyword>
<evidence type="ECO:0000256" key="5">
    <source>
        <dbReference type="SAM" id="Phobius"/>
    </source>
</evidence>
<feature type="domain" description="Amino acid transporter transmembrane" evidence="6">
    <location>
        <begin position="1"/>
        <end position="137"/>
    </location>
</feature>
<sequence>MREPKKFRQPIGVFNVGIVLTALLFAITGMCGYMKYGTAAQGSMTLNIAEDQIMAQIVKLLYAFVIFFSYPLQNFVPLELLWMNYIKQHMVEYSEKKKLIVEYVFREVIVLITWAFALVIPHLDLLISLFGAFCLASL</sequence>
<gene>
    <name evidence="8" type="primary">LOC103520060</name>
</gene>
<name>A0A1S3DJU6_DIACI</name>
<keyword evidence="3 5" id="KW-1133">Transmembrane helix</keyword>
<feature type="transmembrane region" description="Helical" evidence="5">
    <location>
        <begin position="103"/>
        <end position="123"/>
    </location>
</feature>
<evidence type="ECO:0000256" key="4">
    <source>
        <dbReference type="ARBA" id="ARBA00023136"/>
    </source>
</evidence>
<dbReference type="AlphaFoldDB" id="A0A1S3DJU6"/>
<evidence type="ECO:0000313" key="7">
    <source>
        <dbReference type="Proteomes" id="UP000079169"/>
    </source>
</evidence>
<dbReference type="GO" id="GO:0015179">
    <property type="term" value="F:L-amino acid transmembrane transporter activity"/>
    <property type="evidence" value="ECO:0007669"/>
    <property type="project" value="TreeGrafter"/>
</dbReference>
<feature type="transmembrane region" description="Helical" evidence="5">
    <location>
        <begin position="12"/>
        <end position="36"/>
    </location>
</feature>
<dbReference type="PANTHER" id="PTHR22950:SF349">
    <property type="entry name" value="AMINO ACID TRANSPORTER TRANSMEMBRANE DOMAIN-CONTAINING PROTEIN"/>
    <property type="match status" value="1"/>
</dbReference>
<dbReference type="Pfam" id="PF01490">
    <property type="entry name" value="Aa_trans"/>
    <property type="match status" value="1"/>
</dbReference>
<dbReference type="Proteomes" id="UP000079169">
    <property type="component" value="Unplaced"/>
</dbReference>
<dbReference type="PaxDb" id="121845-A0A1S3DJU6"/>
<protein>
    <submittedName>
        <fullName evidence="8">Proton-coupled amino acid transporter-like protein CG1139</fullName>
    </submittedName>
</protein>
<comment type="subcellular location">
    <subcellularLocation>
        <location evidence="1">Membrane</location>
        <topology evidence="1">Multi-pass membrane protein</topology>
    </subcellularLocation>
</comment>
<dbReference type="InterPro" id="IPR013057">
    <property type="entry name" value="AA_transpt_TM"/>
</dbReference>
<evidence type="ECO:0000259" key="6">
    <source>
        <dbReference type="Pfam" id="PF01490"/>
    </source>
</evidence>
<proteinExistence type="predicted"/>
<dbReference type="GeneID" id="103520060"/>
<evidence type="ECO:0000256" key="1">
    <source>
        <dbReference type="ARBA" id="ARBA00004141"/>
    </source>
</evidence>
<feature type="non-terminal residue" evidence="8">
    <location>
        <position position="138"/>
    </location>
</feature>
<keyword evidence="4 5" id="KW-0472">Membrane</keyword>
<evidence type="ECO:0000313" key="8">
    <source>
        <dbReference type="RefSeq" id="XP_008483376.1"/>
    </source>
</evidence>
<accession>A0A1S3DJU6</accession>
<organism evidence="7 8">
    <name type="scientific">Diaphorina citri</name>
    <name type="common">Asian citrus psyllid</name>
    <dbReference type="NCBI Taxonomy" id="121845"/>
    <lineage>
        <taxon>Eukaryota</taxon>
        <taxon>Metazoa</taxon>
        <taxon>Ecdysozoa</taxon>
        <taxon>Arthropoda</taxon>
        <taxon>Hexapoda</taxon>
        <taxon>Insecta</taxon>
        <taxon>Pterygota</taxon>
        <taxon>Neoptera</taxon>
        <taxon>Paraneoptera</taxon>
        <taxon>Hemiptera</taxon>
        <taxon>Sternorrhyncha</taxon>
        <taxon>Psylloidea</taxon>
        <taxon>Psyllidae</taxon>
        <taxon>Diaphorininae</taxon>
        <taxon>Diaphorina</taxon>
    </lineage>
</organism>
<evidence type="ECO:0000256" key="3">
    <source>
        <dbReference type="ARBA" id="ARBA00022989"/>
    </source>
</evidence>
<feature type="transmembrane region" description="Helical" evidence="5">
    <location>
        <begin position="60"/>
        <end position="82"/>
    </location>
</feature>
<evidence type="ECO:0000256" key="2">
    <source>
        <dbReference type="ARBA" id="ARBA00022692"/>
    </source>
</evidence>